<dbReference type="EMBL" id="HACM01004360">
    <property type="protein sequence ID" value="CRZ04802.1"/>
    <property type="molecule type" value="Transcribed_RNA"/>
</dbReference>
<sequence length="188" mass="20997">RSFPFTVGIPRTSRQTCRRSPTIESVLMSRKLLCIFFAIAAQCFVAVHVNAAKPDDTNPAGPSMSPEVQTDTVNAPNSAEFLDIIVTPMTETTVSDSQVNYDAISLRSNYEMEEHEPNFCTDGILCCTPTRFLLSMRACFCEFHYTVAVEIVIMNVSLCNNIIFRSLKYHLDCDCVSTSTKFPPLKFA</sequence>
<reference evidence="1" key="1">
    <citation type="submission" date="2015-04" db="EMBL/GenBank/DDBJ databases">
        <title>The genome sequence of the plant pathogenic Rhizarian Plasmodiophora brassicae reveals insights in its biotrophic life cycle and the origin of chitin synthesis.</title>
        <authorList>
            <person name="Schwelm A."/>
            <person name="Fogelqvist J."/>
            <person name="Knaust A."/>
            <person name="Julke S."/>
            <person name="Lilja T."/>
            <person name="Dhandapani V."/>
            <person name="Bonilla-Rosso G."/>
            <person name="Karlsson M."/>
            <person name="Shevchenko A."/>
            <person name="Choi S.R."/>
            <person name="Kim H.G."/>
            <person name="Park J.Y."/>
            <person name="Lim Y.P."/>
            <person name="Ludwig-Muller J."/>
            <person name="Dixelius C."/>
        </authorList>
    </citation>
    <scope>NUCLEOTIDE SEQUENCE</scope>
    <source>
        <tissue evidence="1">Potato root galls</tissue>
    </source>
</reference>
<organism evidence="1">
    <name type="scientific">Spongospora subterranea</name>
    <dbReference type="NCBI Taxonomy" id="70186"/>
    <lineage>
        <taxon>Eukaryota</taxon>
        <taxon>Sar</taxon>
        <taxon>Rhizaria</taxon>
        <taxon>Endomyxa</taxon>
        <taxon>Phytomyxea</taxon>
        <taxon>Plasmodiophorida</taxon>
        <taxon>Plasmodiophoridae</taxon>
        <taxon>Spongospora</taxon>
    </lineage>
</organism>
<accession>A0A0H5QSY8</accession>
<name>A0A0H5QSY8_9EUKA</name>
<proteinExistence type="predicted"/>
<evidence type="ECO:0000313" key="1">
    <source>
        <dbReference type="EMBL" id="CRZ04802.1"/>
    </source>
</evidence>
<dbReference type="AlphaFoldDB" id="A0A0H5QSY8"/>
<protein>
    <submittedName>
        <fullName evidence="1">Uncharacterized protein</fullName>
    </submittedName>
</protein>
<feature type="non-terminal residue" evidence="1">
    <location>
        <position position="1"/>
    </location>
</feature>